<dbReference type="RefSeq" id="WP_100989735.1">
    <property type="nucleotide sequence ID" value="NZ_CP025096.1"/>
</dbReference>
<evidence type="ECO:0000313" key="1">
    <source>
        <dbReference type="EMBL" id="AUD03668.1"/>
    </source>
</evidence>
<evidence type="ECO:0000313" key="2">
    <source>
        <dbReference type="Proteomes" id="UP000232883"/>
    </source>
</evidence>
<reference evidence="1 2" key="1">
    <citation type="submission" date="2017-11" db="EMBL/GenBank/DDBJ databases">
        <title>Taxonomic description and genome sequences of Spirosoma HA7 sp. nov., isolated from pollen microhabitat of Corylus avellana.</title>
        <authorList>
            <person name="Ambika Manirajan B."/>
            <person name="Suarez C."/>
            <person name="Ratering S."/>
            <person name="Geissler-Plaum R."/>
            <person name="Cardinale M."/>
            <person name="Sylvia S."/>
        </authorList>
    </citation>
    <scope>NUCLEOTIDE SEQUENCE [LARGE SCALE GENOMIC DNA]</scope>
    <source>
        <strain evidence="1 2">HA7</strain>
    </source>
</reference>
<dbReference type="EMBL" id="CP025096">
    <property type="protein sequence ID" value="AUD03668.1"/>
    <property type="molecule type" value="Genomic_DNA"/>
</dbReference>
<gene>
    <name evidence="1" type="ORF">CWM47_18650</name>
</gene>
<keyword evidence="2" id="KW-1185">Reference proteome</keyword>
<dbReference type="AlphaFoldDB" id="A0A2K8Z1G2"/>
<name>A0A2K8Z1G2_9BACT</name>
<dbReference type="KEGG" id="spir:CWM47_18650"/>
<accession>A0A2K8Z1G2</accession>
<protein>
    <submittedName>
        <fullName evidence="1">Uncharacterized protein</fullName>
    </submittedName>
</protein>
<dbReference type="OrthoDB" id="9909413at2"/>
<proteinExistence type="predicted"/>
<organism evidence="1 2">
    <name type="scientific">Spirosoma pollinicola</name>
    <dbReference type="NCBI Taxonomy" id="2057025"/>
    <lineage>
        <taxon>Bacteria</taxon>
        <taxon>Pseudomonadati</taxon>
        <taxon>Bacteroidota</taxon>
        <taxon>Cytophagia</taxon>
        <taxon>Cytophagales</taxon>
        <taxon>Cytophagaceae</taxon>
        <taxon>Spirosoma</taxon>
    </lineage>
</organism>
<sequence>MKKYILFMLIILPIFCHAQGRIFKGIGSLARHNKVARSADTACVCQHLNTAVLFPRPPEIFAFTDTLANASNFTIKACIKNLKSAEGIRLTLNGEEQSIREQTTSFAIAKDESCPTGYFFSYTLTQSTSRNTVSLEARNEGGATLRYLDVPVVK</sequence>
<dbReference type="Proteomes" id="UP000232883">
    <property type="component" value="Chromosome"/>
</dbReference>